<organism evidence="1 2">
    <name type="scientific">Astrephomene gubernaculifera</name>
    <dbReference type="NCBI Taxonomy" id="47775"/>
    <lineage>
        <taxon>Eukaryota</taxon>
        <taxon>Viridiplantae</taxon>
        <taxon>Chlorophyta</taxon>
        <taxon>core chlorophytes</taxon>
        <taxon>Chlorophyceae</taxon>
        <taxon>CS clade</taxon>
        <taxon>Chlamydomonadales</taxon>
        <taxon>Astrephomenaceae</taxon>
        <taxon>Astrephomene</taxon>
    </lineage>
</organism>
<comment type="caution">
    <text evidence="1">The sequence shown here is derived from an EMBL/GenBank/DDBJ whole genome shotgun (WGS) entry which is preliminary data.</text>
</comment>
<sequence length="221" mass="23737">MGRQVLCDAYGSLKPQQPEIAALLSSSPPTSLPSEEEVASCLNGIPGPESLARLALNRWSRSLGLAGHQDILNAFIKLYASESSSELKPAAKAFLEDVRGRLLQLVRDSLGKFGAVEGAVYDEVYGENADKSTIPAYLPVVSHFQLHFHDIPNDKSLHAAWAKCLADCGAQQLAAQDDSAAELGASAARRALVYLLSMGEDIAFLRLAQVLLHGACEFVFE</sequence>
<reference evidence="1 2" key="1">
    <citation type="journal article" date="2021" name="Sci. Rep.">
        <title>Genome sequencing of the multicellular alga Astrephomene provides insights into convergent evolution of germ-soma differentiation.</title>
        <authorList>
            <person name="Yamashita S."/>
            <person name="Yamamoto K."/>
            <person name="Matsuzaki R."/>
            <person name="Suzuki S."/>
            <person name="Yamaguchi H."/>
            <person name="Hirooka S."/>
            <person name="Minakuchi Y."/>
            <person name="Miyagishima S."/>
            <person name="Kawachi M."/>
            <person name="Toyoda A."/>
            <person name="Nozaki H."/>
        </authorList>
    </citation>
    <scope>NUCLEOTIDE SEQUENCE [LARGE SCALE GENOMIC DNA]</scope>
    <source>
        <strain evidence="1 2">NIES-4017</strain>
    </source>
</reference>
<keyword evidence="2" id="KW-1185">Reference proteome</keyword>
<evidence type="ECO:0000313" key="1">
    <source>
        <dbReference type="EMBL" id="GFR51412.1"/>
    </source>
</evidence>
<name>A0AAD3HSN0_9CHLO</name>
<proteinExistence type="predicted"/>
<accession>A0AAD3HSN0</accession>
<evidence type="ECO:0000313" key="2">
    <source>
        <dbReference type="Proteomes" id="UP001054857"/>
    </source>
</evidence>
<protein>
    <submittedName>
        <fullName evidence="1">Uncharacterized protein</fullName>
    </submittedName>
</protein>
<dbReference type="EMBL" id="BMAR01000050">
    <property type="protein sequence ID" value="GFR51412.1"/>
    <property type="molecule type" value="Genomic_DNA"/>
</dbReference>
<dbReference type="Proteomes" id="UP001054857">
    <property type="component" value="Unassembled WGS sequence"/>
</dbReference>
<dbReference type="AlphaFoldDB" id="A0AAD3HSN0"/>
<gene>
    <name evidence="1" type="ORF">Agub_g13700</name>
</gene>